<gene>
    <name evidence="3" type="ORF">SAMN04488522_10493</name>
</gene>
<dbReference type="STRING" id="288992.SAMN04488522_10493"/>
<name>A0A1M5G8B4_9SPHI</name>
<keyword evidence="4" id="KW-1185">Reference proteome</keyword>
<feature type="domain" description="DUF3857" evidence="2">
    <location>
        <begin position="78"/>
        <end position="204"/>
    </location>
</feature>
<dbReference type="Gene3D" id="3.10.620.30">
    <property type="match status" value="1"/>
</dbReference>
<dbReference type="Gene3D" id="2.60.120.1130">
    <property type="match status" value="1"/>
</dbReference>
<dbReference type="Gene3D" id="2.60.40.3140">
    <property type="match status" value="1"/>
</dbReference>
<dbReference type="Proteomes" id="UP000184287">
    <property type="component" value="Unassembled WGS sequence"/>
</dbReference>
<proteinExistence type="predicted"/>
<feature type="chain" id="PRO_5012567474" description="DUF3857 domain-containing protein" evidence="1">
    <location>
        <begin position="22"/>
        <end position="667"/>
    </location>
</feature>
<dbReference type="OrthoDB" id="98874at2"/>
<evidence type="ECO:0000313" key="3">
    <source>
        <dbReference type="EMBL" id="SHF99681.1"/>
    </source>
</evidence>
<feature type="signal peptide" evidence="1">
    <location>
        <begin position="1"/>
        <end position="21"/>
    </location>
</feature>
<evidence type="ECO:0000256" key="1">
    <source>
        <dbReference type="SAM" id="SignalP"/>
    </source>
</evidence>
<dbReference type="InterPro" id="IPR024618">
    <property type="entry name" value="DUF3857"/>
</dbReference>
<accession>A0A1M5G8B4</accession>
<sequence length="667" mass="76807">MNKIKLLLSGFFLLVSLCSYAQKTEVILKTFKYGKVDPAEFDTKGTGVDSAASAVALFDTGRGWFEISPRTKNFVYIYERHTRYKIINKNSYDLANLEVSLYRDTDAETILDNMDAATYNMENGKMVVSKISKDAKFSEKQDKNFTVKKFTLPNVKEGSIIEYKYRIKSDFIFTLKPWYFQKEIPVLYSSYQIRVPEYFSYKATAAGFILLKTSNELQNETYSSGGSQIQATVKQSTYLAEHVPALKAERFITTLQDYISKVEFELSSTQFPGSMYKEYTSTWPKIVSTLKDEEKFGSFTDKRSYNKTLVQQLVKGETNPDSIVRILFNHVKNNVKWNDEHSKYATFTTPKAVFEKKSGNSADINLSLYSLLNETSVKAFPVLLSTRENGMHPGFPMLTQFDNVIVAVLIGEKYLLLDATDKDHVPGLISYQNLNHEGFRIDLEQKNGEWMSLEEEKISKKTITYSLTLDTDNKLKGRLFLSANHYEALGRREHYRSSANEEEYLKKYKGDKPGLSISNYQLTNLNLVEEPLSEAMDVLIEDNVEEAGNLVYLNPLLFDQTKENPFKLEERKFPVDFGYPTEENYRITIEFPKGYQLDKTPKNEKMILPDESAVFVFMTAAEENKLLLNSKITIKKALYTSEEYKDLKELFKNIVRKQAEQIVFKKI</sequence>
<reference evidence="4" key="1">
    <citation type="submission" date="2016-11" db="EMBL/GenBank/DDBJ databases">
        <authorList>
            <person name="Varghese N."/>
            <person name="Submissions S."/>
        </authorList>
    </citation>
    <scope>NUCLEOTIDE SEQUENCE [LARGE SCALE GENOMIC DNA]</scope>
    <source>
        <strain evidence="4">DSM 16990</strain>
    </source>
</reference>
<evidence type="ECO:0000313" key="4">
    <source>
        <dbReference type="Proteomes" id="UP000184287"/>
    </source>
</evidence>
<dbReference type="RefSeq" id="WP_073232832.1">
    <property type="nucleotide sequence ID" value="NZ_FQUQ01000004.1"/>
</dbReference>
<organism evidence="3 4">
    <name type="scientific">Pedobacter caeni</name>
    <dbReference type="NCBI Taxonomy" id="288992"/>
    <lineage>
        <taxon>Bacteria</taxon>
        <taxon>Pseudomonadati</taxon>
        <taxon>Bacteroidota</taxon>
        <taxon>Sphingobacteriia</taxon>
        <taxon>Sphingobacteriales</taxon>
        <taxon>Sphingobacteriaceae</taxon>
        <taxon>Pedobacter</taxon>
    </lineage>
</organism>
<dbReference type="AlphaFoldDB" id="A0A1M5G8B4"/>
<protein>
    <recommendedName>
        <fullName evidence="2">DUF3857 domain-containing protein</fullName>
    </recommendedName>
</protein>
<dbReference type="EMBL" id="FQUQ01000004">
    <property type="protein sequence ID" value="SHF99681.1"/>
    <property type="molecule type" value="Genomic_DNA"/>
</dbReference>
<keyword evidence="1" id="KW-0732">Signal</keyword>
<evidence type="ECO:0000259" key="2">
    <source>
        <dbReference type="Pfam" id="PF12969"/>
    </source>
</evidence>
<dbReference type="Pfam" id="PF12969">
    <property type="entry name" value="DUF3857"/>
    <property type="match status" value="1"/>
</dbReference>